<dbReference type="Pfam" id="PF13439">
    <property type="entry name" value="Glyco_transf_4"/>
    <property type="match status" value="1"/>
</dbReference>
<dbReference type="Gene3D" id="3.40.50.2000">
    <property type="entry name" value="Glycogen Phosphorylase B"/>
    <property type="match status" value="2"/>
</dbReference>
<reference evidence="3 4" key="1">
    <citation type="submission" date="2024-11" db="EMBL/GenBank/DDBJ databases">
        <authorList>
            <person name="Heng Y.C."/>
            <person name="Lim A.C.H."/>
            <person name="Lee J.K.Y."/>
            <person name="Kittelmann S."/>
        </authorList>
    </citation>
    <scope>NUCLEOTIDE SEQUENCE [LARGE SCALE GENOMIC DNA]</scope>
    <source>
        <strain evidence="3 4">WILCCON 0202</strain>
    </source>
</reference>
<dbReference type="Proteomes" id="UP001623661">
    <property type="component" value="Unassembled WGS sequence"/>
</dbReference>
<feature type="domain" description="Glycosyltransferase subfamily 4-like N-terminal" evidence="2">
    <location>
        <begin position="14"/>
        <end position="179"/>
    </location>
</feature>
<dbReference type="InterPro" id="IPR001296">
    <property type="entry name" value="Glyco_trans_1"/>
</dbReference>
<evidence type="ECO:0000313" key="4">
    <source>
        <dbReference type="Proteomes" id="UP001623661"/>
    </source>
</evidence>
<keyword evidence="4" id="KW-1185">Reference proteome</keyword>
<dbReference type="RefSeq" id="WP_406765546.1">
    <property type="nucleotide sequence ID" value="NZ_JBJHZY010000002.1"/>
</dbReference>
<proteinExistence type="predicted"/>
<dbReference type="SUPFAM" id="SSF53756">
    <property type="entry name" value="UDP-Glycosyltransferase/glycogen phosphorylase"/>
    <property type="match status" value="1"/>
</dbReference>
<dbReference type="GO" id="GO:0016757">
    <property type="term" value="F:glycosyltransferase activity"/>
    <property type="evidence" value="ECO:0007669"/>
    <property type="project" value="UniProtKB-KW"/>
</dbReference>
<evidence type="ECO:0000259" key="1">
    <source>
        <dbReference type="Pfam" id="PF00534"/>
    </source>
</evidence>
<organism evidence="3 4">
    <name type="scientific">Candidatus Clostridium radicumherbarum</name>
    <dbReference type="NCBI Taxonomy" id="3381662"/>
    <lineage>
        <taxon>Bacteria</taxon>
        <taxon>Bacillati</taxon>
        <taxon>Bacillota</taxon>
        <taxon>Clostridia</taxon>
        <taxon>Eubacteriales</taxon>
        <taxon>Clostridiaceae</taxon>
        <taxon>Clostridium</taxon>
    </lineage>
</organism>
<dbReference type="EC" id="2.4.-.-" evidence="3"/>
<keyword evidence="3" id="KW-0328">Glycosyltransferase</keyword>
<comment type="caution">
    <text evidence="3">The sequence shown here is derived from an EMBL/GenBank/DDBJ whole genome shotgun (WGS) entry which is preliminary data.</text>
</comment>
<protein>
    <submittedName>
        <fullName evidence="3">Glycosyltransferase</fullName>
        <ecNumber evidence="3">2.4.-.-</ecNumber>
    </submittedName>
</protein>
<dbReference type="Pfam" id="PF00534">
    <property type="entry name" value="Glycos_transf_1"/>
    <property type="match status" value="1"/>
</dbReference>
<feature type="domain" description="Glycosyl transferase family 1" evidence="1">
    <location>
        <begin position="187"/>
        <end position="348"/>
    </location>
</feature>
<dbReference type="PANTHER" id="PTHR12526">
    <property type="entry name" value="GLYCOSYLTRANSFERASE"/>
    <property type="match status" value="1"/>
</dbReference>
<dbReference type="CDD" id="cd03811">
    <property type="entry name" value="GT4_GT28_WabH-like"/>
    <property type="match status" value="1"/>
</dbReference>
<name>A0ABW8TTY5_9CLOT</name>
<evidence type="ECO:0000313" key="3">
    <source>
        <dbReference type="EMBL" id="MFL0268925.1"/>
    </source>
</evidence>
<evidence type="ECO:0000259" key="2">
    <source>
        <dbReference type="Pfam" id="PF13439"/>
    </source>
</evidence>
<dbReference type="EMBL" id="JBJHZY010000002">
    <property type="protein sequence ID" value="MFL0268925.1"/>
    <property type="molecule type" value="Genomic_DNA"/>
</dbReference>
<gene>
    <name evidence="3" type="ORF">ACJDUH_12560</name>
</gene>
<sequence>MKKILFLINSLEGGGAEKVLTTLTNNLSENYAITIMTIYNEGLYIKQLNDRISYKSIIKRPTLNKKRIMFRLLKYLPAKLLHKIFIKDHYDIEVGFLEGICTKIVSAADNTTKKIGWIHLNLELIKKKNWEFINKNLAKIYYDSLNHVICVSEDVKKSYINKIGSNNEAVVIYNPIDAEDIINKSKSPIEEISNDKFTISAIGRLVPQKGFDRLIEAVINLKNEGYNFKLWIIGEGHLRDSLQKQIIDNSVEDYISLLGFKENVYSYLASSDLYICSSRNEGYSLTVAEALVLGIPVISTNCSGPIELLDGGKYGKLVENSTDGIYSGIKSVLDNQELLKEMQLKAQERGSTFNLEKTIKDVKELFD</sequence>
<keyword evidence="3" id="KW-0808">Transferase</keyword>
<dbReference type="InterPro" id="IPR028098">
    <property type="entry name" value="Glyco_trans_4-like_N"/>
</dbReference>
<dbReference type="PANTHER" id="PTHR12526:SF630">
    <property type="entry name" value="GLYCOSYLTRANSFERASE"/>
    <property type="match status" value="1"/>
</dbReference>
<accession>A0ABW8TTY5</accession>